<dbReference type="EMBL" id="CAXIEN010000001">
    <property type="protein sequence ID" value="CAL1261177.1"/>
    <property type="molecule type" value="Genomic_DNA"/>
</dbReference>
<keyword evidence="4" id="KW-1185">Reference proteome</keyword>
<dbReference type="GO" id="GO:0005524">
    <property type="term" value="F:ATP binding"/>
    <property type="evidence" value="ECO:0007669"/>
    <property type="project" value="UniProtKB-KW"/>
</dbReference>
<feature type="domain" description="ATPase AAA-type core" evidence="2">
    <location>
        <begin position="64"/>
        <end position="112"/>
    </location>
</feature>
<comment type="similarity">
    <text evidence="1">Belongs to the AAA ATPase family.</text>
</comment>
<dbReference type="PANTHER" id="PTHR23074">
    <property type="entry name" value="AAA DOMAIN-CONTAINING"/>
    <property type="match status" value="1"/>
</dbReference>
<dbReference type="Gene3D" id="3.40.50.300">
    <property type="entry name" value="P-loop containing nucleotide triphosphate hydrolases"/>
    <property type="match status" value="2"/>
</dbReference>
<dbReference type="Pfam" id="PF00004">
    <property type="entry name" value="AAA"/>
    <property type="match status" value="1"/>
</dbReference>
<dbReference type="GO" id="GO:0016887">
    <property type="term" value="F:ATP hydrolysis activity"/>
    <property type="evidence" value="ECO:0007669"/>
    <property type="project" value="InterPro"/>
</dbReference>
<keyword evidence="1" id="KW-0067">ATP-binding</keyword>
<proteinExistence type="inferred from homology"/>
<keyword evidence="1" id="KW-0547">Nucleotide-binding</keyword>
<evidence type="ECO:0000313" key="3">
    <source>
        <dbReference type="EMBL" id="CAL1261177.1"/>
    </source>
</evidence>
<dbReference type="InterPro" id="IPR050304">
    <property type="entry name" value="MT-severing_AAA_ATPase"/>
</dbReference>
<dbReference type="InterPro" id="IPR003960">
    <property type="entry name" value="ATPase_AAA_CS"/>
</dbReference>
<dbReference type="Gene3D" id="1.10.8.60">
    <property type="match status" value="1"/>
</dbReference>
<evidence type="ECO:0000256" key="1">
    <source>
        <dbReference type="RuleBase" id="RU003651"/>
    </source>
</evidence>
<comment type="caution">
    <text evidence="3">The sequence shown here is derived from an EMBL/GenBank/DDBJ whole genome shotgun (WGS) entry which is preliminary data.</text>
</comment>
<name>A0AAV1YQP4_9ARAC</name>
<accession>A0AAV1YQP4</accession>
<dbReference type="PROSITE" id="PS00674">
    <property type="entry name" value="AAA"/>
    <property type="match status" value="1"/>
</dbReference>
<dbReference type="InterPro" id="IPR027417">
    <property type="entry name" value="P-loop_NTPase"/>
</dbReference>
<evidence type="ECO:0000313" key="4">
    <source>
        <dbReference type="Proteomes" id="UP001497382"/>
    </source>
</evidence>
<dbReference type="SUPFAM" id="SSF52540">
    <property type="entry name" value="P-loop containing nucleoside triphosphate hydrolases"/>
    <property type="match status" value="1"/>
</dbReference>
<dbReference type="AlphaFoldDB" id="A0AAV1YQP4"/>
<gene>
    <name evidence="3" type="ORF">LARSCL_LOCUS245</name>
</gene>
<dbReference type="PANTHER" id="PTHR23074:SF83">
    <property type="entry name" value="VACUOLAR PROTEIN SORTING-ASSOCIATED PROTEIN 4A"/>
    <property type="match status" value="1"/>
</dbReference>
<dbReference type="Proteomes" id="UP001497382">
    <property type="component" value="Unassembled WGS sequence"/>
</dbReference>
<dbReference type="InterPro" id="IPR003959">
    <property type="entry name" value="ATPase_AAA_core"/>
</dbReference>
<evidence type="ECO:0000259" key="2">
    <source>
        <dbReference type="Pfam" id="PF00004"/>
    </source>
</evidence>
<organism evidence="3 4">
    <name type="scientific">Larinioides sclopetarius</name>
    <dbReference type="NCBI Taxonomy" id="280406"/>
    <lineage>
        <taxon>Eukaryota</taxon>
        <taxon>Metazoa</taxon>
        <taxon>Ecdysozoa</taxon>
        <taxon>Arthropoda</taxon>
        <taxon>Chelicerata</taxon>
        <taxon>Arachnida</taxon>
        <taxon>Araneae</taxon>
        <taxon>Araneomorphae</taxon>
        <taxon>Entelegynae</taxon>
        <taxon>Araneoidea</taxon>
        <taxon>Araneidae</taxon>
        <taxon>Larinioides</taxon>
    </lineage>
</organism>
<reference evidence="3 4" key="1">
    <citation type="submission" date="2024-04" db="EMBL/GenBank/DDBJ databases">
        <authorList>
            <person name="Rising A."/>
            <person name="Reimegard J."/>
            <person name="Sonavane S."/>
            <person name="Akerstrom W."/>
            <person name="Nylinder S."/>
            <person name="Hedman E."/>
            <person name="Kallberg Y."/>
        </authorList>
    </citation>
    <scope>NUCLEOTIDE SEQUENCE [LARGE SCALE GENOMIC DNA]</scope>
</reference>
<protein>
    <recommendedName>
        <fullName evidence="2">ATPase AAA-type core domain-containing protein</fullName>
    </recommendedName>
</protein>
<sequence length="157" mass="17924">MCSLSPEFQKIEEHRMCPATESVILLYGPPGNSKSTFMKVLSRQINSKLLCVTPTLLKSFDVGQDQVLQHFPSEILLFKERSSITIFAATNLPWAIDEALHRRFEIKIYIPLPNDEARYNLLKKCFDTISTSKKVNFLQLANDLDGCSTHDVILFCR</sequence>